<dbReference type="GO" id="GO:0004497">
    <property type="term" value="F:monooxygenase activity"/>
    <property type="evidence" value="ECO:0007669"/>
    <property type="project" value="InterPro"/>
</dbReference>
<comment type="caution">
    <text evidence="2">The sequence shown here is derived from an EMBL/GenBank/DDBJ whole genome shotgun (WGS) entry which is preliminary data.</text>
</comment>
<dbReference type="InterPro" id="IPR001128">
    <property type="entry name" value="Cyt_P450"/>
</dbReference>
<dbReference type="PANTHER" id="PTHR46696:SF1">
    <property type="entry name" value="CYTOCHROME P450 YJIB-RELATED"/>
    <property type="match status" value="1"/>
</dbReference>
<organism evidence="2 3">
    <name type="scientific">Pilimelia terevasa</name>
    <dbReference type="NCBI Taxonomy" id="53372"/>
    <lineage>
        <taxon>Bacteria</taxon>
        <taxon>Bacillati</taxon>
        <taxon>Actinomycetota</taxon>
        <taxon>Actinomycetes</taxon>
        <taxon>Micromonosporales</taxon>
        <taxon>Micromonosporaceae</taxon>
        <taxon>Pilimelia</taxon>
    </lineage>
</organism>
<dbReference type="InterPro" id="IPR036396">
    <property type="entry name" value="Cyt_P450_sf"/>
</dbReference>
<evidence type="ECO:0000313" key="3">
    <source>
        <dbReference type="Proteomes" id="UP000662200"/>
    </source>
</evidence>
<dbReference type="Gene3D" id="1.10.630.10">
    <property type="entry name" value="Cytochrome P450"/>
    <property type="match status" value="1"/>
</dbReference>
<evidence type="ECO:0000313" key="2">
    <source>
        <dbReference type="EMBL" id="GGK21849.1"/>
    </source>
</evidence>
<dbReference type="AlphaFoldDB" id="A0A8J3BR63"/>
<keyword evidence="3" id="KW-1185">Reference proteome</keyword>
<dbReference type="EMBL" id="BMQC01000003">
    <property type="protein sequence ID" value="GGK21849.1"/>
    <property type="molecule type" value="Genomic_DNA"/>
</dbReference>
<dbReference type="SUPFAM" id="SSF48264">
    <property type="entry name" value="Cytochrome P450"/>
    <property type="match status" value="1"/>
</dbReference>
<reference evidence="2" key="1">
    <citation type="journal article" date="2014" name="Int. J. Syst. Evol. Microbiol.">
        <title>Complete genome sequence of Corynebacterium casei LMG S-19264T (=DSM 44701T), isolated from a smear-ripened cheese.</title>
        <authorList>
            <consortium name="US DOE Joint Genome Institute (JGI-PGF)"/>
            <person name="Walter F."/>
            <person name="Albersmeier A."/>
            <person name="Kalinowski J."/>
            <person name="Ruckert C."/>
        </authorList>
    </citation>
    <scope>NUCLEOTIDE SEQUENCE</scope>
    <source>
        <strain evidence="2">JCM 3091</strain>
    </source>
</reference>
<protein>
    <submittedName>
        <fullName evidence="2">Fatty-acid peroxygenase</fullName>
    </submittedName>
</protein>
<dbReference type="GO" id="GO:0016705">
    <property type="term" value="F:oxidoreductase activity, acting on paired donors, with incorporation or reduction of molecular oxygen"/>
    <property type="evidence" value="ECO:0007669"/>
    <property type="project" value="InterPro"/>
</dbReference>
<dbReference type="RefSeq" id="WP_189113260.1">
    <property type="nucleotide sequence ID" value="NZ_BMQC01000003.1"/>
</dbReference>
<dbReference type="GO" id="GO:0005506">
    <property type="term" value="F:iron ion binding"/>
    <property type="evidence" value="ECO:0007669"/>
    <property type="project" value="InterPro"/>
</dbReference>
<dbReference type="CDD" id="cd11067">
    <property type="entry name" value="CYP152"/>
    <property type="match status" value="1"/>
</dbReference>
<evidence type="ECO:0000256" key="1">
    <source>
        <dbReference type="ARBA" id="ARBA00010617"/>
    </source>
</evidence>
<sequence>MDHTLDALVDGYAWLPALRRRQGSDIVETRVLGRRAVALSGPGAAEFFVDDRDIVREGVVPAPVRATLFGFDSVHGLDGPAHRHRKRLFLAVLPPERVDALVAAAGTAWDRRVAAWTADRTVSLHEEAAAALTDAVCDWAGVPVGDHTADDLVAMIDGFATLGPRHWRARRARRRQEARLAGLVAEVRVGVHQAAAGTALAAVAHHREPDGSLLDQHTAAVELLNVLRPTVATAWLVMFAGHALHRWPRLRDRLAEDPGYATAFAHEVRRFYPFAPYVGGRAARELHWHGQRIRPGTLVLLDIFGQNHDPVLWPAPYEFRPERFAARGPGDFDLVAQGAGDPETGHRCPGEPAVVRLLAMFARRLATLEYAVPGNDLDISLRRIPARVADGMTIRPVPARVAAAGVTGSDATA</sequence>
<comment type="similarity">
    <text evidence="1">Belongs to the cytochrome P450 family.</text>
</comment>
<reference evidence="2" key="2">
    <citation type="submission" date="2020-09" db="EMBL/GenBank/DDBJ databases">
        <authorList>
            <person name="Sun Q."/>
            <person name="Ohkuma M."/>
        </authorList>
    </citation>
    <scope>NUCLEOTIDE SEQUENCE</scope>
    <source>
        <strain evidence="2">JCM 3091</strain>
    </source>
</reference>
<name>A0A8J3BR63_9ACTN</name>
<accession>A0A8J3BR63</accession>
<dbReference type="PANTHER" id="PTHR46696">
    <property type="entry name" value="P450, PUTATIVE (EUROFUNG)-RELATED"/>
    <property type="match status" value="1"/>
</dbReference>
<dbReference type="GO" id="GO:0020037">
    <property type="term" value="F:heme binding"/>
    <property type="evidence" value="ECO:0007669"/>
    <property type="project" value="InterPro"/>
</dbReference>
<dbReference type="Pfam" id="PF00067">
    <property type="entry name" value="p450"/>
    <property type="match status" value="1"/>
</dbReference>
<proteinExistence type="inferred from homology"/>
<gene>
    <name evidence="2" type="primary">cypC</name>
    <name evidence="2" type="ORF">GCM10010124_12910</name>
</gene>
<dbReference type="Proteomes" id="UP000662200">
    <property type="component" value="Unassembled WGS sequence"/>
</dbReference>